<dbReference type="PANTHER" id="PTHR47053:SF1">
    <property type="entry name" value="MUREIN DD-ENDOPEPTIDASE MEPH-RELATED"/>
    <property type="match status" value="1"/>
</dbReference>
<evidence type="ECO:0000256" key="3">
    <source>
        <dbReference type="ARBA" id="ARBA00022801"/>
    </source>
</evidence>
<evidence type="ECO:0000313" key="7">
    <source>
        <dbReference type="EMBL" id="SEG24214.1"/>
    </source>
</evidence>
<dbReference type="InterPro" id="IPR003646">
    <property type="entry name" value="SH3-like_bac-type"/>
</dbReference>
<dbReference type="InterPro" id="IPR038765">
    <property type="entry name" value="Papain-like_cys_pep_sf"/>
</dbReference>
<gene>
    <name evidence="7" type="ORF">SAMN04488130_10836</name>
</gene>
<dbReference type="InterPro" id="IPR000064">
    <property type="entry name" value="NLP_P60_dom"/>
</dbReference>
<dbReference type="AlphaFoldDB" id="A0A1H5YJP0"/>
<evidence type="ECO:0000256" key="2">
    <source>
        <dbReference type="ARBA" id="ARBA00022670"/>
    </source>
</evidence>
<dbReference type="InterPro" id="IPR041382">
    <property type="entry name" value="SH3_16"/>
</dbReference>
<dbReference type="GO" id="GO:0006508">
    <property type="term" value="P:proteolysis"/>
    <property type="evidence" value="ECO:0007669"/>
    <property type="project" value="UniProtKB-KW"/>
</dbReference>
<feature type="domain" description="SH3b" evidence="5">
    <location>
        <begin position="1"/>
        <end position="64"/>
    </location>
</feature>
<reference evidence="8" key="1">
    <citation type="submission" date="2016-10" db="EMBL/GenBank/DDBJ databases">
        <authorList>
            <person name="Varghese N."/>
            <person name="Submissions S."/>
        </authorList>
    </citation>
    <scope>NUCLEOTIDE SEQUENCE [LARGE SCALE GENOMIC DNA]</scope>
    <source>
        <strain evidence="8">CGMCC 1.9230</strain>
    </source>
</reference>
<dbReference type="Proteomes" id="UP000236737">
    <property type="component" value="Unassembled WGS sequence"/>
</dbReference>
<keyword evidence="8" id="KW-1185">Reference proteome</keyword>
<sequence length="253" mass="28482">MFGICNLAMVPLRSEGSDKSEIVSQVLFGEHFEILEQQKQWSLIKMQYDGYEGWVDSKQFQLISESSFNQLSAEAIILNADLIEYITGPSNLLMPIPLGSSLSFINHMEINTSNFDFEGTKKSGKKSKECLITTAFMYLNAAYLWGGKTPFGIDCSGFTQMVYKLNGYKLLRDASQQSTQGEALSFIEESEPGDLAFFDNDEGNIIHVGIIMDDNYIIHASGKVRIDRLDHLGIFNSETNKHTHKLRVIKKIV</sequence>
<feature type="domain" description="NlpC/P60" evidence="6">
    <location>
        <begin position="125"/>
        <end position="249"/>
    </location>
</feature>
<dbReference type="PROSITE" id="PS51935">
    <property type="entry name" value="NLPC_P60"/>
    <property type="match status" value="1"/>
</dbReference>
<dbReference type="Gene3D" id="3.90.1720.10">
    <property type="entry name" value="endopeptidase domain like (from Nostoc punctiforme)"/>
    <property type="match status" value="1"/>
</dbReference>
<dbReference type="RefSeq" id="WP_104000127.1">
    <property type="nucleotide sequence ID" value="NZ_FNVP01000008.1"/>
</dbReference>
<evidence type="ECO:0000256" key="1">
    <source>
        <dbReference type="ARBA" id="ARBA00007074"/>
    </source>
</evidence>
<dbReference type="PROSITE" id="PS51781">
    <property type="entry name" value="SH3B"/>
    <property type="match status" value="1"/>
</dbReference>
<keyword evidence="3" id="KW-0378">Hydrolase</keyword>
<accession>A0A1H5YJP0</accession>
<keyword evidence="2" id="KW-0645">Protease</keyword>
<evidence type="ECO:0000259" key="5">
    <source>
        <dbReference type="PROSITE" id="PS51781"/>
    </source>
</evidence>
<dbReference type="EMBL" id="FNVP01000008">
    <property type="protein sequence ID" value="SEG24214.1"/>
    <property type="molecule type" value="Genomic_DNA"/>
</dbReference>
<organism evidence="7 8">
    <name type="scientific">Flavobacterium urumqiense</name>
    <dbReference type="NCBI Taxonomy" id="935224"/>
    <lineage>
        <taxon>Bacteria</taxon>
        <taxon>Pseudomonadati</taxon>
        <taxon>Bacteroidota</taxon>
        <taxon>Flavobacteriia</taxon>
        <taxon>Flavobacteriales</taxon>
        <taxon>Flavobacteriaceae</taxon>
        <taxon>Flavobacterium</taxon>
    </lineage>
</organism>
<dbReference type="InterPro" id="IPR051202">
    <property type="entry name" value="Peptidase_C40"/>
</dbReference>
<dbReference type="OrthoDB" id="9813368at2"/>
<comment type="similarity">
    <text evidence="1">Belongs to the peptidase C40 family.</text>
</comment>
<evidence type="ECO:0000256" key="4">
    <source>
        <dbReference type="ARBA" id="ARBA00022807"/>
    </source>
</evidence>
<protein>
    <submittedName>
        <fullName evidence="7">SH3 domain-containing protein</fullName>
    </submittedName>
</protein>
<dbReference type="GO" id="GO:0008234">
    <property type="term" value="F:cysteine-type peptidase activity"/>
    <property type="evidence" value="ECO:0007669"/>
    <property type="project" value="UniProtKB-KW"/>
</dbReference>
<dbReference type="PANTHER" id="PTHR47053">
    <property type="entry name" value="MUREIN DD-ENDOPEPTIDASE MEPH-RELATED"/>
    <property type="match status" value="1"/>
</dbReference>
<proteinExistence type="inferred from homology"/>
<dbReference type="Gene3D" id="2.30.30.40">
    <property type="entry name" value="SH3 Domains"/>
    <property type="match status" value="1"/>
</dbReference>
<dbReference type="Pfam" id="PF00877">
    <property type="entry name" value="NLPC_P60"/>
    <property type="match status" value="1"/>
</dbReference>
<keyword evidence="4" id="KW-0788">Thiol protease</keyword>
<evidence type="ECO:0000259" key="6">
    <source>
        <dbReference type="PROSITE" id="PS51935"/>
    </source>
</evidence>
<name>A0A1H5YJP0_9FLAO</name>
<dbReference type="Pfam" id="PF18348">
    <property type="entry name" value="SH3_16"/>
    <property type="match status" value="1"/>
</dbReference>
<dbReference type="SUPFAM" id="SSF54001">
    <property type="entry name" value="Cysteine proteinases"/>
    <property type="match status" value="1"/>
</dbReference>
<evidence type="ECO:0000313" key="8">
    <source>
        <dbReference type="Proteomes" id="UP000236737"/>
    </source>
</evidence>